<dbReference type="AlphaFoldDB" id="A0A2A8D206"/>
<comment type="subcellular location">
    <subcellularLocation>
        <location evidence="1">Cell membrane</location>
        <topology evidence="1">Multi-pass membrane protein</topology>
    </subcellularLocation>
</comment>
<dbReference type="Pfam" id="PF02535">
    <property type="entry name" value="Zip"/>
    <property type="match status" value="1"/>
</dbReference>
<protein>
    <submittedName>
        <fullName evidence="9">ZIP family metal transporter</fullName>
    </submittedName>
</protein>
<evidence type="ECO:0000256" key="5">
    <source>
        <dbReference type="ARBA" id="ARBA00022833"/>
    </source>
</evidence>
<feature type="transmembrane region" description="Helical" evidence="8">
    <location>
        <begin position="257"/>
        <end position="276"/>
    </location>
</feature>
<dbReference type="GO" id="GO:0005385">
    <property type="term" value="F:zinc ion transmembrane transporter activity"/>
    <property type="evidence" value="ECO:0007669"/>
    <property type="project" value="TreeGrafter"/>
</dbReference>
<evidence type="ECO:0000256" key="6">
    <source>
        <dbReference type="ARBA" id="ARBA00022989"/>
    </source>
</evidence>
<keyword evidence="6 8" id="KW-1133">Transmembrane helix</keyword>
<dbReference type="PANTHER" id="PTHR11040">
    <property type="entry name" value="ZINC/IRON TRANSPORTER"/>
    <property type="match status" value="1"/>
</dbReference>
<proteinExistence type="inferred from homology"/>
<evidence type="ECO:0000313" key="10">
    <source>
        <dbReference type="Proteomes" id="UP000220102"/>
    </source>
</evidence>
<dbReference type="RefSeq" id="WP_098073901.1">
    <property type="nucleotide sequence ID" value="NZ_PDEQ01000001.1"/>
</dbReference>
<keyword evidence="7 8" id="KW-0472">Membrane</keyword>
<dbReference type="OrthoDB" id="9787346at2"/>
<sequence>MIEGASAWFAVQSPMLQALLAGLFTWTVTALGASVVFFTESVNRRFLDAMMGFAAGVMIAASFWSLLAPSIDMAEAQGIPTWLPATVGFLLGGVFLRLADAILPHLHVGAEMHEAEGMQTSWRRATLLVLAITLHNIPEGLAVGVTFGAAALQMDVATGATLAAAVALAIGIGLQNFPEGIAVSMPLRGEGVTPLKSFWYGQMSGFVEPVSAVLGAFAVVSVRPLLPYALSFAAGAMIFVVVEELIPESQRHGNTDLATMGAMGGFAVMMLLDVALG</sequence>
<comment type="caution">
    <text evidence="9">The sequence shown here is derived from an EMBL/GenBank/DDBJ whole genome shotgun (WGS) entry which is preliminary data.</text>
</comment>
<evidence type="ECO:0000256" key="4">
    <source>
        <dbReference type="ARBA" id="ARBA00022692"/>
    </source>
</evidence>
<feature type="transmembrane region" description="Helical" evidence="8">
    <location>
        <begin position="18"/>
        <end position="39"/>
    </location>
</feature>
<keyword evidence="10" id="KW-1185">Reference proteome</keyword>
<keyword evidence="3" id="KW-1003">Cell membrane</keyword>
<comment type="similarity">
    <text evidence="2">Belongs to the ZIP transporter (TC 2.A.5) family.</text>
</comment>
<keyword evidence="5" id="KW-0862">Zinc</keyword>
<name>A0A2A8D206_9BACT</name>
<feature type="transmembrane region" description="Helical" evidence="8">
    <location>
        <begin position="156"/>
        <end position="177"/>
    </location>
</feature>
<keyword evidence="4 8" id="KW-0812">Transmembrane</keyword>
<evidence type="ECO:0000256" key="3">
    <source>
        <dbReference type="ARBA" id="ARBA00022475"/>
    </source>
</evidence>
<evidence type="ECO:0000256" key="8">
    <source>
        <dbReference type="SAM" id="Phobius"/>
    </source>
</evidence>
<gene>
    <name evidence="9" type="ORF">CRI94_01540</name>
</gene>
<dbReference type="Proteomes" id="UP000220102">
    <property type="component" value="Unassembled WGS sequence"/>
</dbReference>
<evidence type="ECO:0000256" key="2">
    <source>
        <dbReference type="ARBA" id="ARBA00006939"/>
    </source>
</evidence>
<evidence type="ECO:0000256" key="7">
    <source>
        <dbReference type="ARBA" id="ARBA00023136"/>
    </source>
</evidence>
<dbReference type="GO" id="GO:0005886">
    <property type="term" value="C:plasma membrane"/>
    <property type="evidence" value="ECO:0007669"/>
    <property type="project" value="UniProtKB-SubCell"/>
</dbReference>
<accession>A0A2A8D206</accession>
<feature type="transmembrane region" description="Helical" evidence="8">
    <location>
        <begin position="198"/>
        <end position="219"/>
    </location>
</feature>
<dbReference type="PANTHER" id="PTHR11040:SF211">
    <property type="entry name" value="ZINC TRANSPORTER ZIP11"/>
    <property type="match status" value="1"/>
</dbReference>
<feature type="transmembrane region" description="Helical" evidence="8">
    <location>
        <begin position="225"/>
        <end position="245"/>
    </location>
</feature>
<feature type="transmembrane region" description="Helical" evidence="8">
    <location>
        <begin position="46"/>
        <end position="67"/>
    </location>
</feature>
<dbReference type="InterPro" id="IPR003689">
    <property type="entry name" value="ZIP"/>
</dbReference>
<feature type="transmembrane region" description="Helical" evidence="8">
    <location>
        <begin position="79"/>
        <end position="99"/>
    </location>
</feature>
<dbReference type="EMBL" id="PDEQ01000001">
    <property type="protein sequence ID" value="PEN15002.1"/>
    <property type="molecule type" value="Genomic_DNA"/>
</dbReference>
<evidence type="ECO:0000313" key="9">
    <source>
        <dbReference type="EMBL" id="PEN15002.1"/>
    </source>
</evidence>
<reference evidence="9 10" key="1">
    <citation type="submission" date="2017-10" db="EMBL/GenBank/DDBJ databases">
        <title>Draft genome of Longibacter Salinarum.</title>
        <authorList>
            <person name="Goh K.M."/>
            <person name="Shamsir M.S."/>
            <person name="Lim S.W."/>
        </authorList>
    </citation>
    <scope>NUCLEOTIDE SEQUENCE [LARGE SCALE GENOMIC DNA]</scope>
    <source>
        <strain evidence="9 10">KCTC 52045</strain>
    </source>
</reference>
<organism evidence="9 10">
    <name type="scientific">Longibacter salinarum</name>
    <dbReference type="NCBI Taxonomy" id="1850348"/>
    <lineage>
        <taxon>Bacteria</taxon>
        <taxon>Pseudomonadati</taxon>
        <taxon>Rhodothermota</taxon>
        <taxon>Rhodothermia</taxon>
        <taxon>Rhodothermales</taxon>
        <taxon>Salisaetaceae</taxon>
        <taxon>Longibacter</taxon>
    </lineage>
</organism>
<evidence type="ECO:0000256" key="1">
    <source>
        <dbReference type="ARBA" id="ARBA00004651"/>
    </source>
</evidence>